<keyword evidence="1" id="KW-0812">Transmembrane</keyword>
<keyword evidence="3" id="KW-1185">Reference proteome</keyword>
<accession>A0A8H7LCY9</accession>
<proteinExistence type="predicted"/>
<dbReference type="AlphaFoldDB" id="A0A8H7LCY9"/>
<reference evidence="2" key="1">
    <citation type="submission" date="2020-10" db="EMBL/GenBank/DDBJ databases">
        <title>The Whole-Genome Sequence of Metschnikowia persimmonesis, a Novel Endophytic Yeast Species Isolated from Medicinal Plant Diospyros kaki Thumb.</title>
        <authorList>
            <person name="Rahmat E."/>
            <person name="Kang Y."/>
        </authorList>
    </citation>
    <scope>NUCLEOTIDE SEQUENCE</scope>
    <source>
        <strain evidence="2">KIOM G15050</strain>
    </source>
</reference>
<protein>
    <submittedName>
        <fullName evidence="2">Uncharacterized protein</fullName>
    </submittedName>
</protein>
<gene>
    <name evidence="2" type="ORF">HF325_001317</name>
</gene>
<dbReference type="Proteomes" id="UP000649328">
    <property type="component" value="Unassembled WGS sequence"/>
</dbReference>
<dbReference type="EMBL" id="JACBPP010000002">
    <property type="protein sequence ID" value="KAF8003869.1"/>
    <property type="molecule type" value="Genomic_DNA"/>
</dbReference>
<sequence length="70" mass="7858">MLSPSDIEVTSTLPGDLLPRFHAKEKAQRKLEREAKIREYIIYGCIIILAAVIIGLVGFFVVRQVEDTEG</sequence>
<name>A0A8H7LCY9_9ASCO</name>
<evidence type="ECO:0000256" key="1">
    <source>
        <dbReference type="SAM" id="Phobius"/>
    </source>
</evidence>
<feature type="transmembrane region" description="Helical" evidence="1">
    <location>
        <begin position="40"/>
        <end position="62"/>
    </location>
</feature>
<evidence type="ECO:0000313" key="2">
    <source>
        <dbReference type="EMBL" id="KAF8003869.1"/>
    </source>
</evidence>
<comment type="caution">
    <text evidence="2">The sequence shown here is derived from an EMBL/GenBank/DDBJ whole genome shotgun (WGS) entry which is preliminary data.</text>
</comment>
<evidence type="ECO:0000313" key="3">
    <source>
        <dbReference type="Proteomes" id="UP000649328"/>
    </source>
</evidence>
<keyword evidence="1" id="KW-0472">Membrane</keyword>
<organism evidence="2 3">
    <name type="scientific">Metschnikowia pulcherrima</name>
    <dbReference type="NCBI Taxonomy" id="27326"/>
    <lineage>
        <taxon>Eukaryota</taxon>
        <taxon>Fungi</taxon>
        <taxon>Dikarya</taxon>
        <taxon>Ascomycota</taxon>
        <taxon>Saccharomycotina</taxon>
        <taxon>Pichiomycetes</taxon>
        <taxon>Metschnikowiaceae</taxon>
        <taxon>Metschnikowia</taxon>
    </lineage>
</organism>
<keyword evidence="1" id="KW-1133">Transmembrane helix</keyword>